<organism evidence="1 2">
    <name type="scientific">Candidatus Dojkabacteria bacterium</name>
    <dbReference type="NCBI Taxonomy" id="2099670"/>
    <lineage>
        <taxon>Bacteria</taxon>
        <taxon>Candidatus Dojkabacteria</taxon>
    </lineage>
</organism>
<dbReference type="Proteomes" id="UP000741282">
    <property type="component" value="Unassembled WGS sequence"/>
</dbReference>
<evidence type="ECO:0000313" key="2">
    <source>
        <dbReference type="Proteomes" id="UP000741282"/>
    </source>
</evidence>
<evidence type="ECO:0000313" key="1">
    <source>
        <dbReference type="EMBL" id="MCA9377233.1"/>
    </source>
</evidence>
<reference evidence="1" key="1">
    <citation type="submission" date="2020-04" db="EMBL/GenBank/DDBJ databases">
        <authorList>
            <person name="Zhang T."/>
        </authorList>
    </citation>
    <scope>NUCLEOTIDE SEQUENCE</scope>
    <source>
        <strain evidence="1">HKST-UBA17</strain>
    </source>
</reference>
<comment type="caution">
    <text evidence="1">The sequence shown here is derived from an EMBL/GenBank/DDBJ whole genome shotgun (WGS) entry which is preliminary data.</text>
</comment>
<sequence length="84" mass="9485">MANDSLVKEALLSKLTTDEGLLNCKEIKLITNEVHAPYISLKLAKDPSVDIYPHPEIRGVLDILANNQYILEQALISVKVKEWR</sequence>
<reference evidence="1" key="2">
    <citation type="journal article" date="2021" name="Microbiome">
        <title>Successional dynamics and alternative stable states in a saline activated sludge microbial community over 9 years.</title>
        <authorList>
            <person name="Wang Y."/>
            <person name="Ye J."/>
            <person name="Ju F."/>
            <person name="Liu L."/>
            <person name="Boyd J.A."/>
            <person name="Deng Y."/>
            <person name="Parks D.H."/>
            <person name="Jiang X."/>
            <person name="Yin X."/>
            <person name="Woodcroft B.J."/>
            <person name="Tyson G.W."/>
            <person name="Hugenholtz P."/>
            <person name="Polz M.F."/>
            <person name="Zhang T."/>
        </authorList>
    </citation>
    <scope>NUCLEOTIDE SEQUENCE</scope>
    <source>
        <strain evidence="1">HKST-UBA17</strain>
    </source>
</reference>
<accession>A0A955I9Z4</accession>
<name>A0A955I9Z4_9BACT</name>
<dbReference type="AlphaFoldDB" id="A0A955I9Z4"/>
<gene>
    <name evidence="1" type="ORF">KC685_04930</name>
</gene>
<dbReference type="EMBL" id="JAGQLN010000030">
    <property type="protein sequence ID" value="MCA9377233.1"/>
    <property type="molecule type" value="Genomic_DNA"/>
</dbReference>
<protein>
    <submittedName>
        <fullName evidence="1">Uncharacterized protein</fullName>
    </submittedName>
</protein>
<proteinExistence type="predicted"/>